<sequence>MATSLSVNLGRLSGGRILTPPPLSVAFEIEISESNASTSPVPKRVRRRLQETPESKTKCPASLEDIEIKLKEADSRRQQFHEWLANKARPKPKSSPTHLQSEDLAQRLEAKLSAAEQKRAELLAHEQTRLAKLHELRIAAKTEAQLRAEREREELGSKVESRVQQAETNRLALLEAERQRRAAVHERIAQSIIHRTTQEGRDRDRIEALRATICQKIAAAEEKRAGILEAEKNRAQACVLQARRVAKAVVRERELEMRKKKEKLEARLQRAKRQRAEYLMKRGGCRGVGHDHGHKLHKHGDRLCRKLTRCWRQFRGSRRTTFALAQEYAACEINQDFVTSLPFEQLASRITSPGTLRSVKPLLARIESRLMLASAGGQFNVGQIDHLLRRLSPSRRKSGGSSAAAGKKGSAAGARSSKESVVADDKELERYPARVFLCAYMILGQPDAVFSGRGEREIALADAAAKVLPEFEALISIILDGPSSTPLRPSSPNTGFEKKSGWTSEQQESQNTSAAPPQRLFSIQLAAFDAAWCTYLYQFVAWKVKDAQLLEEDLTRMACQLEVSMLQKCKDGSDSSYDSQAIRRQVLEDQKLLRDRIIHLTGSPGASRMEHALVEVRTKFSEALENGSPLPSPFSSPTGSARTPISPPPTPSPFLGSFAGNQEGLSSAGSGSKVVRHLFKPAEEAQSVNGFAMEDKGESAVQPVILPVGSDITDPAFTNEKMVNEMLHDPGWQIMSTRQRNGSADTLVAESAHVSKMEKLQAQIRETMEAAFWDGVIHDLLQYPPDYARVISLVGEIRTEFENIVPDNWKQDLFESMDLELLSQILESGSNDFEYLRRLLDYASGLILKLGAPVRDGETKAAHQSLLTGLSIAAGADGATQRAFADALVQGLRFIFEQLQVLKKDISSSRLRALAPMISGSAGADYMRKAFAARLGLSAVMPTPRSEVGAKLPRTVGWLGQVEASSEQEREEVETSLTSVRTNSSNANGTAVLPPLPSMRTGGRLGAAGYPAQTYRTTASSAGGARPRTIDWRSPETVVRLGVLSLVRNFEAAAESTLPETLALNVERLRKCQNEFQRIIVLATGLLVARQGLTGRGLIGAELDRVMELGCKKLDALLDQPTATVAQIGSLLAEISSSANASETSSEFEAYSELMTRVVAKSLSPDDAVFGRVSAAVGASLRAVLLLGNGTEGIALAEQALKRIGGSILLDKVMSAAEALDTIVTVTCKVHSPWYASIITHVP</sequence>
<keyword evidence="2" id="KW-0175">Coiled coil</keyword>
<keyword evidence="5" id="KW-1185">Reference proteome</keyword>
<dbReference type="PANTHER" id="PTHR12832">
    <property type="entry name" value="TESTIS-SPECIFIC PROTEIN PBS13 T-COMPLEX 11"/>
    <property type="match status" value="1"/>
</dbReference>
<feature type="compositionally biased region" description="Polar residues" evidence="3">
    <location>
        <begin position="978"/>
        <end position="989"/>
    </location>
</feature>
<dbReference type="Pfam" id="PF05794">
    <property type="entry name" value="Tcp11"/>
    <property type="match status" value="1"/>
</dbReference>
<name>A0ABD3HCR0_9MARC</name>
<feature type="region of interest" description="Disordered" evidence="3">
    <location>
        <begin position="485"/>
        <end position="515"/>
    </location>
</feature>
<evidence type="ECO:0000256" key="2">
    <source>
        <dbReference type="SAM" id="Coils"/>
    </source>
</evidence>
<proteinExistence type="inferred from homology"/>
<accession>A0ABD3HCR0</accession>
<feature type="coiled-coil region" evidence="2">
    <location>
        <begin position="98"/>
        <end position="125"/>
    </location>
</feature>
<feature type="region of interest" description="Disordered" evidence="3">
    <location>
        <begin position="624"/>
        <end position="669"/>
    </location>
</feature>
<feature type="compositionally biased region" description="Polar residues" evidence="3">
    <location>
        <begin position="485"/>
        <end position="494"/>
    </location>
</feature>
<feature type="compositionally biased region" description="Low complexity" evidence="3">
    <location>
        <begin position="399"/>
        <end position="415"/>
    </location>
</feature>
<reference evidence="4 5" key="1">
    <citation type="submission" date="2024-09" db="EMBL/GenBank/DDBJ databases">
        <title>Chromosome-scale assembly of Riccia sorocarpa.</title>
        <authorList>
            <person name="Paukszto L."/>
        </authorList>
    </citation>
    <scope>NUCLEOTIDE SEQUENCE [LARGE SCALE GENOMIC DNA]</scope>
    <source>
        <strain evidence="4">LP-2024</strain>
        <tissue evidence="4">Aerial parts of the thallus</tissue>
    </source>
</reference>
<evidence type="ECO:0008006" key="6">
    <source>
        <dbReference type="Google" id="ProtNLM"/>
    </source>
</evidence>
<dbReference type="Proteomes" id="UP001633002">
    <property type="component" value="Unassembled WGS sequence"/>
</dbReference>
<dbReference type="InterPro" id="IPR008862">
    <property type="entry name" value="Tcp11"/>
</dbReference>
<feature type="compositionally biased region" description="Polar residues" evidence="3">
    <location>
        <begin position="501"/>
        <end position="515"/>
    </location>
</feature>
<protein>
    <recommendedName>
        <fullName evidence="6">T-complex protein 11</fullName>
    </recommendedName>
</protein>
<comment type="caution">
    <text evidence="4">The sequence shown here is derived from an EMBL/GenBank/DDBJ whole genome shotgun (WGS) entry which is preliminary data.</text>
</comment>
<gene>
    <name evidence="4" type="ORF">R1sor_014145</name>
</gene>
<organism evidence="4 5">
    <name type="scientific">Riccia sorocarpa</name>
    <dbReference type="NCBI Taxonomy" id="122646"/>
    <lineage>
        <taxon>Eukaryota</taxon>
        <taxon>Viridiplantae</taxon>
        <taxon>Streptophyta</taxon>
        <taxon>Embryophyta</taxon>
        <taxon>Marchantiophyta</taxon>
        <taxon>Marchantiopsida</taxon>
        <taxon>Marchantiidae</taxon>
        <taxon>Marchantiales</taxon>
        <taxon>Ricciaceae</taxon>
        <taxon>Riccia</taxon>
    </lineage>
</organism>
<feature type="region of interest" description="Disordered" evidence="3">
    <location>
        <begin position="393"/>
        <end position="423"/>
    </location>
</feature>
<evidence type="ECO:0000256" key="3">
    <source>
        <dbReference type="SAM" id="MobiDB-lite"/>
    </source>
</evidence>
<dbReference type="EMBL" id="JBJQOH010000004">
    <property type="protein sequence ID" value="KAL3687836.1"/>
    <property type="molecule type" value="Genomic_DNA"/>
</dbReference>
<feature type="region of interest" description="Disordered" evidence="3">
    <location>
        <begin position="978"/>
        <end position="998"/>
    </location>
</feature>
<evidence type="ECO:0000256" key="1">
    <source>
        <dbReference type="ARBA" id="ARBA00010954"/>
    </source>
</evidence>
<comment type="similarity">
    <text evidence="1">Belongs to the TCP11 family.</text>
</comment>
<feature type="coiled-coil region" evidence="2">
    <location>
        <begin position="254"/>
        <end position="281"/>
    </location>
</feature>
<evidence type="ECO:0000313" key="4">
    <source>
        <dbReference type="EMBL" id="KAL3687836.1"/>
    </source>
</evidence>
<dbReference type="PANTHER" id="PTHR12832:SF11">
    <property type="entry name" value="LD23868P"/>
    <property type="match status" value="1"/>
</dbReference>
<feature type="compositionally biased region" description="Polar residues" evidence="3">
    <location>
        <begin position="659"/>
        <end position="669"/>
    </location>
</feature>
<dbReference type="AlphaFoldDB" id="A0ABD3HCR0"/>
<evidence type="ECO:0000313" key="5">
    <source>
        <dbReference type="Proteomes" id="UP001633002"/>
    </source>
</evidence>